<reference evidence="2 3" key="1">
    <citation type="submission" date="2019-10" db="EMBL/GenBank/DDBJ databases">
        <title>Genome Sequences from Six Type Strain Members of the Archaeal Family Sulfolobaceae: Acidianus ambivalens, Acidianus infernus, Metallosphaera prunae, Stygiolobus azoricus, Sulfolobus metallicus, and Sulfurisphaera ohwakuensis.</title>
        <authorList>
            <person name="Counts J.A."/>
            <person name="Kelly R.M."/>
        </authorList>
    </citation>
    <scope>NUCLEOTIDE SEQUENCE [LARGE SCALE GENOMIC DNA]</scope>
    <source>
        <strain evidence="2 3">FC6</strain>
    </source>
</reference>
<evidence type="ECO:0000313" key="3">
    <source>
        <dbReference type="Proteomes" id="UP000423396"/>
    </source>
</evidence>
<dbReference type="SMART" id="SM00852">
    <property type="entry name" value="MoCF_biosynth"/>
    <property type="match status" value="1"/>
</dbReference>
<dbReference type="InterPro" id="IPR001453">
    <property type="entry name" value="MoaB/Mog_dom"/>
</dbReference>
<dbReference type="InterPro" id="IPR005110">
    <property type="entry name" value="MoeA_linker/N"/>
</dbReference>
<dbReference type="KEGG" id="sazo:D1868_09725"/>
<dbReference type="RefSeq" id="WP_156007685.1">
    <property type="nucleotide sequence ID" value="NZ_CP045483.1"/>
</dbReference>
<keyword evidence="3" id="KW-1185">Reference proteome</keyword>
<dbReference type="PANTHER" id="PTHR10192:SF19">
    <property type="entry name" value="MOLYBDOPTERIN BIOSYNTHESIS PROTEIN MJ0666-RELATED"/>
    <property type="match status" value="1"/>
</dbReference>
<dbReference type="SUPFAM" id="SSF53218">
    <property type="entry name" value="Molybdenum cofactor biosynthesis proteins"/>
    <property type="match status" value="1"/>
</dbReference>
<sequence length="386" mass="42714">MLIPLSEARKLIDNTDFRKAPTKRKSIYDAVGEVVGEDVYAIKNIPDTNLSAMDGFAFRVSDYKKYGELKIVGSLHPSSSEIPELKEGEAYYVTTGSPIPKGADAVARIEASKIMGERVKFVEEVFEGKDIKFVGEDISEGSLIISKGEILTPYHLGILTIQGIREINVVNVKSCVIASGDEIVPYYENGKIPDSISPILLYLLGKFGESKYFGVIKDNKEEIINAMKKLSEECSYIVLIGGSSMGDKDYSKKVIREMGSLLFEGVAVNVIKRGGVGVIGDIPVINLPGQVVSAITVFHEHGLHILSRMIGKEVRKFSYYFLDQDISVKHKMDSVFLFRTEGVYAKPLRWGTGLYSELAKANAFGILTRGKTYKRGETVELQQFLI</sequence>
<dbReference type="InterPro" id="IPR036135">
    <property type="entry name" value="MoeA_linker/N_sf"/>
</dbReference>
<dbReference type="SUPFAM" id="SSF63882">
    <property type="entry name" value="MoeA N-terminal region -like"/>
    <property type="match status" value="1"/>
</dbReference>
<dbReference type="GO" id="GO:0006777">
    <property type="term" value="P:Mo-molybdopterin cofactor biosynthetic process"/>
    <property type="evidence" value="ECO:0007669"/>
    <property type="project" value="TreeGrafter"/>
</dbReference>
<dbReference type="GO" id="GO:0005737">
    <property type="term" value="C:cytoplasm"/>
    <property type="evidence" value="ECO:0007669"/>
    <property type="project" value="TreeGrafter"/>
</dbReference>
<dbReference type="InterPro" id="IPR038987">
    <property type="entry name" value="MoeA-like"/>
</dbReference>
<feature type="domain" description="MoaB/Mog" evidence="1">
    <location>
        <begin position="175"/>
        <end position="308"/>
    </location>
</feature>
<dbReference type="GO" id="GO:0061599">
    <property type="term" value="F:molybdopterin molybdotransferase activity"/>
    <property type="evidence" value="ECO:0007669"/>
    <property type="project" value="TreeGrafter"/>
</dbReference>
<organism evidence="2 3">
    <name type="scientific">Stygiolobus azoricus</name>
    <dbReference type="NCBI Taxonomy" id="41675"/>
    <lineage>
        <taxon>Archaea</taxon>
        <taxon>Thermoproteota</taxon>
        <taxon>Thermoprotei</taxon>
        <taxon>Sulfolobales</taxon>
        <taxon>Sulfolobaceae</taxon>
        <taxon>Stygiolobus</taxon>
    </lineage>
</organism>
<dbReference type="Proteomes" id="UP000423396">
    <property type="component" value="Chromosome"/>
</dbReference>
<dbReference type="PANTHER" id="PTHR10192">
    <property type="entry name" value="MOLYBDOPTERIN BIOSYNTHESIS PROTEIN"/>
    <property type="match status" value="1"/>
</dbReference>
<dbReference type="Gene3D" id="3.90.105.10">
    <property type="entry name" value="Molybdopterin biosynthesis moea protein, domain 2"/>
    <property type="match status" value="1"/>
</dbReference>
<keyword evidence="2" id="KW-0808">Transferase</keyword>
<dbReference type="AlphaFoldDB" id="A0A650CQX5"/>
<accession>A0A650CQX5</accession>
<protein>
    <submittedName>
        <fullName evidence="2">Molybdopterin molybdenumtransferase MoeA</fullName>
    </submittedName>
</protein>
<name>A0A650CQX5_9CREN</name>
<dbReference type="EMBL" id="CP045483">
    <property type="protein sequence ID" value="QGR20236.1"/>
    <property type="molecule type" value="Genomic_DNA"/>
</dbReference>
<dbReference type="Pfam" id="PF03453">
    <property type="entry name" value="MoeA_N"/>
    <property type="match status" value="1"/>
</dbReference>
<dbReference type="Gene3D" id="2.40.340.10">
    <property type="entry name" value="MoeA, C-terminal, domain IV"/>
    <property type="match status" value="1"/>
</dbReference>
<dbReference type="Gene3D" id="3.40.980.10">
    <property type="entry name" value="MoaB/Mog-like domain"/>
    <property type="match status" value="1"/>
</dbReference>
<gene>
    <name evidence="2" type="ORF">D1868_09725</name>
</gene>
<dbReference type="InterPro" id="IPR036688">
    <property type="entry name" value="MoeA_C_domain_IV_sf"/>
</dbReference>
<evidence type="ECO:0000259" key="1">
    <source>
        <dbReference type="SMART" id="SM00852"/>
    </source>
</evidence>
<dbReference type="CDD" id="cd00887">
    <property type="entry name" value="MoeA"/>
    <property type="match status" value="1"/>
</dbReference>
<evidence type="ECO:0000313" key="2">
    <source>
        <dbReference type="EMBL" id="QGR20236.1"/>
    </source>
</evidence>
<dbReference type="Gene3D" id="2.170.190.11">
    <property type="entry name" value="Molybdopterin biosynthesis moea protein, domain 3"/>
    <property type="match status" value="1"/>
</dbReference>
<dbReference type="GeneID" id="42799349"/>
<dbReference type="Pfam" id="PF00994">
    <property type="entry name" value="MoCF_biosynth"/>
    <property type="match status" value="1"/>
</dbReference>
<dbReference type="InterPro" id="IPR036425">
    <property type="entry name" value="MoaB/Mog-like_dom_sf"/>
</dbReference>
<proteinExistence type="predicted"/>
<dbReference type="OrthoDB" id="31371at2157"/>